<dbReference type="GO" id="GO:0016491">
    <property type="term" value="F:oxidoreductase activity"/>
    <property type="evidence" value="ECO:0007669"/>
    <property type="project" value="UniProtKB-KW"/>
</dbReference>
<protein>
    <recommendedName>
        <fullName evidence="5">MGS207 protein</fullName>
    </recommendedName>
</protein>
<evidence type="ECO:0000256" key="1">
    <source>
        <dbReference type="ARBA" id="ARBA00023002"/>
    </source>
</evidence>
<feature type="compositionally biased region" description="Polar residues" evidence="2">
    <location>
        <begin position="1"/>
        <end position="13"/>
    </location>
</feature>
<dbReference type="EMBL" id="KZ851849">
    <property type="protein sequence ID" value="RDK44395.1"/>
    <property type="molecule type" value="Genomic_DNA"/>
</dbReference>
<feature type="region of interest" description="Disordered" evidence="2">
    <location>
        <begin position="1"/>
        <end position="25"/>
    </location>
</feature>
<evidence type="ECO:0008006" key="5">
    <source>
        <dbReference type="Google" id="ProtNLM"/>
    </source>
</evidence>
<evidence type="ECO:0000313" key="4">
    <source>
        <dbReference type="Proteomes" id="UP000254937"/>
    </source>
</evidence>
<organism evidence="3 4">
    <name type="scientific">Aspergillus phoenicis ATCC 13157</name>
    <dbReference type="NCBI Taxonomy" id="1353007"/>
    <lineage>
        <taxon>Eukaryota</taxon>
        <taxon>Fungi</taxon>
        <taxon>Dikarya</taxon>
        <taxon>Ascomycota</taxon>
        <taxon>Pezizomycotina</taxon>
        <taxon>Eurotiomycetes</taxon>
        <taxon>Eurotiomycetidae</taxon>
        <taxon>Eurotiales</taxon>
        <taxon>Aspergillaceae</taxon>
        <taxon>Aspergillus</taxon>
    </lineage>
</organism>
<reference evidence="3 4" key="1">
    <citation type="submission" date="2018-07" db="EMBL/GenBank/DDBJ databases">
        <title>Section-level genome sequencing of Aspergillus section Nigri to investigate inter- and intra-species variation.</title>
        <authorList>
            <consortium name="DOE Joint Genome Institute"/>
            <person name="Vesth T.C."/>
            <person name="Nybo J.L."/>
            <person name="Theobald S."/>
            <person name="Frisvad J.C."/>
            <person name="Larsen T.O."/>
            <person name="Nielsen K.F."/>
            <person name="Hoof J.B."/>
            <person name="Brandl J."/>
            <person name="Salamov A."/>
            <person name="Riley R."/>
            <person name="Gladden J.M."/>
            <person name="Phatale P."/>
            <person name="Nielsen M.T."/>
            <person name="Lyhne E.K."/>
            <person name="Kogle M.E."/>
            <person name="Strasser K."/>
            <person name="McDonnell E."/>
            <person name="Barry K."/>
            <person name="Clum A."/>
            <person name="Chen C."/>
            <person name="Nolan M."/>
            <person name="Sandor L."/>
            <person name="Kuo A."/>
            <person name="Lipzen A."/>
            <person name="Hainaut M."/>
            <person name="Drula E."/>
            <person name="Tsang A."/>
            <person name="Magnuson J.K."/>
            <person name="Henrissat B."/>
            <person name="Wiebenga A."/>
            <person name="Simmons B.A."/>
            <person name="Makela M.R."/>
            <person name="De vries R.P."/>
            <person name="Grigoriev I.V."/>
            <person name="Mortensen U.H."/>
            <person name="Baker S.E."/>
            <person name="Andersen M.R."/>
        </authorList>
    </citation>
    <scope>NUCLEOTIDE SEQUENCE [LARGE SCALE GENOMIC DNA]</scope>
    <source>
        <strain evidence="3 4">ATCC 13157</strain>
    </source>
</reference>
<accession>A0A370PQC7</accession>
<gene>
    <name evidence="3" type="ORF">M752DRAFT_325381</name>
</gene>
<sequence length="434" mass="49417">MSINASNSGQNPVQLPPPSQLRDLPPAPIYDVTKFPDERTQKLRALLQAGHVKVAPLRDPELILHSHLPHFLGSAYGLGASSDQLEKSYEHEITQLVPIARGFIRGDVITKDNWKDFLAQKRYTVAYQDFFDREVEERQGDWGKVLEEYLYTGPQPLINGCTGGLGHPLIHLAYAYEFRSKEVATQALSQGCTEYNPLHYLLDQPPSDSANYKTTSLSAVFERVRTDVRLDGLFSEPGIANLEVLQKPDRLAIVLEHWTAWEVNDPLRCFEECCDVSVLLALSNGNPHDSFDFYNAHIMTVAHALRILWHYFPPQQRVSVLRQYALFGIMTYICQQRPRFAFEIIEAVKLDGRDWEWVINTALPHKWALDVHFFKVIRAAKAFEETFGCKDNFYLKAAVKYVTEFRGWEGYGKGVAGFIPSRDGYKPESSHAVL</sequence>
<dbReference type="PANTHER" id="PTHR35870:SF6">
    <property type="entry name" value="MGS207 PROTEIN"/>
    <property type="match status" value="1"/>
</dbReference>
<evidence type="ECO:0000313" key="3">
    <source>
        <dbReference type="EMBL" id="RDK44395.1"/>
    </source>
</evidence>
<name>A0A370PQC7_ASPPH</name>
<dbReference type="PANTHER" id="PTHR35870">
    <property type="entry name" value="PROTEIN, PUTATIVE (AFU_ORTHOLOGUE AFUA_5G03330)-RELATED"/>
    <property type="match status" value="1"/>
</dbReference>
<keyword evidence="4" id="KW-1185">Reference proteome</keyword>
<dbReference type="AlphaFoldDB" id="A0A370PQC7"/>
<keyword evidence="1" id="KW-0560">Oxidoreductase</keyword>
<dbReference type="InterPro" id="IPR025337">
    <property type="entry name" value="Questin_oxidase-like"/>
</dbReference>
<dbReference type="Pfam" id="PF14027">
    <property type="entry name" value="Questin_oxidase"/>
    <property type="match status" value="1"/>
</dbReference>
<evidence type="ECO:0000256" key="2">
    <source>
        <dbReference type="SAM" id="MobiDB-lite"/>
    </source>
</evidence>
<proteinExistence type="predicted"/>
<dbReference type="Proteomes" id="UP000254937">
    <property type="component" value="Unassembled WGS sequence"/>
</dbReference>